<dbReference type="GO" id="GO:0006432">
    <property type="term" value="P:phenylalanyl-tRNA aminoacylation"/>
    <property type="evidence" value="ECO:0007669"/>
    <property type="project" value="UniProtKB-UniRule"/>
</dbReference>
<dbReference type="InterPro" id="IPR041616">
    <property type="entry name" value="PheRS_beta_core"/>
</dbReference>
<comment type="cofactor">
    <cofactor evidence="12">
        <name>Mg(2+)</name>
        <dbReference type="ChEBI" id="CHEBI:18420"/>
    </cofactor>
    <text evidence="12">Binds 2 magnesium ions per tetramer.</text>
</comment>
<dbReference type="InterPro" id="IPR020825">
    <property type="entry name" value="Phe-tRNA_synthase-like_B3/B4"/>
</dbReference>
<dbReference type="AlphaFoldDB" id="A0AAW6TSI6"/>
<keyword evidence="10 12" id="KW-0030">Aminoacyl-tRNA synthetase</keyword>
<evidence type="ECO:0000256" key="11">
    <source>
        <dbReference type="ARBA" id="ARBA00049255"/>
    </source>
</evidence>
<dbReference type="PANTHER" id="PTHR10947:SF0">
    <property type="entry name" value="PHENYLALANINE--TRNA LIGASE BETA SUBUNIT"/>
    <property type="match status" value="1"/>
</dbReference>
<organism evidence="15 16">
    <name type="scientific">Anaerobaca lacustris</name>
    <dbReference type="NCBI Taxonomy" id="3044600"/>
    <lineage>
        <taxon>Bacteria</taxon>
        <taxon>Pseudomonadati</taxon>
        <taxon>Planctomycetota</taxon>
        <taxon>Phycisphaerae</taxon>
        <taxon>Sedimentisphaerales</taxon>
        <taxon>Anaerobacaceae</taxon>
        <taxon>Anaerobaca</taxon>
    </lineage>
</organism>
<dbReference type="Gene3D" id="3.30.930.10">
    <property type="entry name" value="Bira Bifunctional Protein, Domain 2"/>
    <property type="match status" value="1"/>
</dbReference>
<dbReference type="SUPFAM" id="SSF54991">
    <property type="entry name" value="Anticodon-binding domain of PheRS"/>
    <property type="match status" value="1"/>
</dbReference>
<dbReference type="InterPro" id="IPR036690">
    <property type="entry name" value="Fdx_antiC-bd_sf"/>
</dbReference>
<dbReference type="GO" id="GO:0000287">
    <property type="term" value="F:magnesium ion binding"/>
    <property type="evidence" value="ECO:0007669"/>
    <property type="project" value="UniProtKB-UniRule"/>
</dbReference>
<evidence type="ECO:0000256" key="4">
    <source>
        <dbReference type="ARBA" id="ARBA00022598"/>
    </source>
</evidence>
<dbReference type="SUPFAM" id="SSF46955">
    <property type="entry name" value="Putative DNA-binding domain"/>
    <property type="match status" value="2"/>
</dbReference>
<sequence length="671" mass="73444">MKISLNWLNDYIETGLAPERIAAILSDLGFPCEGIERLDDDTVLDVEVTSNRGDCLSHIGVARELAAATGKELRLPQVELDEVDKDASEFVQVEIAEPDLCGRYTARVIEGVKVGPSPDWMVRRLEAVGMRSVNNVVDATNYAMMETGQPPHAFDYSTIEEGRIIVRRAVAGERIVSIDGSQCELGDQMLVIADAKRPVAVAGVMGGLETEVSDTTTTILLEEAHFDPVCVRTTSRRLALPSEAAFRFERIVDIEKVDWASRRTAQLIVQVAGGRVARGVVDAYPRRPEPREVTMRLSRLGKLLGIEISSETVVNILSALCFAPRLSDDVVTCSVPTWRSDIVREVDLIEEVARVHGYDKVPTRRRIRIEAVPADAHQKMAQSIGGFLNGCGFYETVTVTFIDRAIADLFAGSDATANLGVKDVSRRSANLLRQTLLGSLLEVLKTNVNARNLPCRVYEIADTFRPTQDRSALPDEKTKVALICSGDFRELRGAVEGLIRHIDRRAAVDFVPVDVSWAEVGAEVTVNGRAIGVAAVFSESVRNRLDFKDLAPCGAELDFAELMALTGAPISIRPVPRFPAVERDLSILVAEETPWRAIAQAVAASASAELEDVRFVDIYRGKGIAPDKKSVTLSLRFRDEDGTLTHEVVDGYQAAIVQRLGEAVGAELRTM</sequence>
<feature type="domain" description="FDX-ACB" evidence="13">
    <location>
        <begin position="576"/>
        <end position="669"/>
    </location>
</feature>
<evidence type="ECO:0000313" key="15">
    <source>
        <dbReference type="EMBL" id="MDI6447655.1"/>
    </source>
</evidence>
<feature type="domain" description="B5" evidence="14">
    <location>
        <begin position="288"/>
        <end position="363"/>
    </location>
</feature>
<evidence type="ECO:0000259" key="14">
    <source>
        <dbReference type="PROSITE" id="PS51483"/>
    </source>
</evidence>
<dbReference type="InterPro" id="IPR009061">
    <property type="entry name" value="DNA-bd_dom_put_sf"/>
</dbReference>
<evidence type="ECO:0000256" key="7">
    <source>
        <dbReference type="ARBA" id="ARBA00022840"/>
    </source>
</evidence>
<dbReference type="PROSITE" id="PS51483">
    <property type="entry name" value="B5"/>
    <property type="match status" value="1"/>
</dbReference>
<dbReference type="EC" id="6.1.1.20" evidence="12"/>
<feature type="binding site" evidence="12">
    <location>
        <position position="341"/>
    </location>
    <ligand>
        <name>Mg(2+)</name>
        <dbReference type="ChEBI" id="CHEBI:18420"/>
        <note>shared with alpha subunit</note>
    </ligand>
</feature>
<dbReference type="GO" id="GO:0005524">
    <property type="term" value="F:ATP binding"/>
    <property type="evidence" value="ECO:0007669"/>
    <property type="project" value="UniProtKB-UniRule"/>
</dbReference>
<keyword evidence="4 12" id="KW-0436">Ligase</keyword>
<evidence type="ECO:0000256" key="12">
    <source>
        <dbReference type="HAMAP-Rule" id="MF_00283"/>
    </source>
</evidence>
<keyword evidence="16" id="KW-1185">Reference proteome</keyword>
<dbReference type="SMART" id="SM00896">
    <property type="entry name" value="FDX-ACB"/>
    <property type="match status" value="1"/>
</dbReference>
<reference evidence="15" key="1">
    <citation type="submission" date="2023-05" db="EMBL/GenBank/DDBJ databases">
        <title>Anaerotaeda fermentans gen. nov., sp. nov., a novel anaerobic planctomycete of the new family within the order Sedimentisphaerales isolated from Taman Peninsula, Russia.</title>
        <authorList>
            <person name="Khomyakova M.A."/>
            <person name="Merkel A.Y."/>
            <person name="Slobodkin A.I."/>
        </authorList>
    </citation>
    <scope>NUCLEOTIDE SEQUENCE</scope>
    <source>
        <strain evidence="15">M17dextr</strain>
    </source>
</reference>
<dbReference type="Pfam" id="PF03483">
    <property type="entry name" value="B3_4"/>
    <property type="match status" value="1"/>
</dbReference>
<dbReference type="Gene3D" id="3.30.70.380">
    <property type="entry name" value="Ferrodoxin-fold anticodon-binding domain"/>
    <property type="match status" value="1"/>
</dbReference>
<keyword evidence="5 12" id="KW-0479">Metal-binding</keyword>
<dbReference type="Pfam" id="PF03484">
    <property type="entry name" value="B5"/>
    <property type="match status" value="1"/>
</dbReference>
<comment type="subunit">
    <text evidence="2 12">Tetramer of two alpha and two beta subunits.</text>
</comment>
<dbReference type="InterPro" id="IPR045864">
    <property type="entry name" value="aa-tRNA-synth_II/BPL/LPL"/>
</dbReference>
<evidence type="ECO:0000256" key="2">
    <source>
        <dbReference type="ARBA" id="ARBA00011209"/>
    </source>
</evidence>
<evidence type="ECO:0000256" key="9">
    <source>
        <dbReference type="ARBA" id="ARBA00022917"/>
    </source>
</evidence>
<dbReference type="Pfam" id="PF17759">
    <property type="entry name" value="tRNA_synthFbeta"/>
    <property type="match status" value="1"/>
</dbReference>
<dbReference type="Gene3D" id="3.30.56.10">
    <property type="match status" value="2"/>
</dbReference>
<comment type="subcellular location">
    <subcellularLocation>
        <location evidence="12">Cytoplasm</location>
    </subcellularLocation>
</comment>
<dbReference type="GO" id="GO:0004826">
    <property type="term" value="F:phenylalanine-tRNA ligase activity"/>
    <property type="evidence" value="ECO:0007669"/>
    <property type="project" value="UniProtKB-UniRule"/>
</dbReference>
<dbReference type="HAMAP" id="MF_00283">
    <property type="entry name" value="Phe_tRNA_synth_beta1"/>
    <property type="match status" value="1"/>
</dbReference>
<keyword evidence="9 12" id="KW-0648">Protein biosynthesis</keyword>
<name>A0AAW6TSI6_9BACT</name>
<dbReference type="InterPro" id="IPR045060">
    <property type="entry name" value="Phe-tRNA-ligase_IIc_bsu"/>
</dbReference>
<comment type="caution">
    <text evidence="15">The sequence shown here is derived from an EMBL/GenBank/DDBJ whole genome shotgun (WGS) entry which is preliminary data.</text>
</comment>
<dbReference type="GO" id="GO:0003723">
    <property type="term" value="F:RNA binding"/>
    <property type="evidence" value="ECO:0007669"/>
    <property type="project" value="InterPro"/>
</dbReference>
<dbReference type="NCBIfam" id="TIGR00472">
    <property type="entry name" value="pheT_bact"/>
    <property type="match status" value="1"/>
</dbReference>
<protein>
    <recommendedName>
        <fullName evidence="12">Phenylalanine--tRNA ligase beta subunit</fullName>
        <ecNumber evidence="12">6.1.1.20</ecNumber>
    </recommendedName>
    <alternativeName>
        <fullName evidence="12">Phenylalanyl-tRNA synthetase beta subunit</fullName>
        <shortName evidence="12">PheRS</shortName>
    </alternativeName>
</protein>
<dbReference type="Proteomes" id="UP001431776">
    <property type="component" value="Unassembled WGS sequence"/>
</dbReference>
<evidence type="ECO:0000256" key="6">
    <source>
        <dbReference type="ARBA" id="ARBA00022741"/>
    </source>
</evidence>
<dbReference type="GO" id="GO:0009328">
    <property type="term" value="C:phenylalanine-tRNA ligase complex"/>
    <property type="evidence" value="ECO:0007669"/>
    <property type="project" value="TreeGrafter"/>
</dbReference>
<dbReference type="SMART" id="SM00873">
    <property type="entry name" value="B3_4"/>
    <property type="match status" value="1"/>
</dbReference>
<dbReference type="Gene3D" id="3.50.40.10">
    <property type="entry name" value="Phenylalanyl-trna Synthetase, Chain B, domain 3"/>
    <property type="match status" value="1"/>
</dbReference>
<feature type="binding site" evidence="12">
    <location>
        <position position="350"/>
    </location>
    <ligand>
        <name>Mg(2+)</name>
        <dbReference type="ChEBI" id="CHEBI:18420"/>
        <note>shared with alpha subunit</note>
    </ligand>
</feature>
<accession>A0AAW6TSI6</accession>
<feature type="binding site" evidence="12">
    <location>
        <position position="347"/>
    </location>
    <ligand>
        <name>Mg(2+)</name>
        <dbReference type="ChEBI" id="CHEBI:18420"/>
        <note>shared with alpha subunit</note>
    </ligand>
</feature>
<dbReference type="Pfam" id="PF03147">
    <property type="entry name" value="FDX-ACB"/>
    <property type="match status" value="1"/>
</dbReference>
<dbReference type="InterPro" id="IPR004532">
    <property type="entry name" value="Phe-tRNA-ligase_IIc_bsu_bact"/>
</dbReference>
<feature type="binding site" evidence="12">
    <location>
        <position position="351"/>
    </location>
    <ligand>
        <name>Mg(2+)</name>
        <dbReference type="ChEBI" id="CHEBI:18420"/>
        <note>shared with alpha subunit</note>
    </ligand>
</feature>
<dbReference type="SUPFAM" id="SSF55681">
    <property type="entry name" value="Class II aaRS and biotin synthetases"/>
    <property type="match status" value="1"/>
</dbReference>
<comment type="catalytic activity">
    <reaction evidence="11 12">
        <text>tRNA(Phe) + L-phenylalanine + ATP = L-phenylalanyl-tRNA(Phe) + AMP + diphosphate + H(+)</text>
        <dbReference type="Rhea" id="RHEA:19413"/>
        <dbReference type="Rhea" id="RHEA-COMP:9668"/>
        <dbReference type="Rhea" id="RHEA-COMP:9699"/>
        <dbReference type="ChEBI" id="CHEBI:15378"/>
        <dbReference type="ChEBI" id="CHEBI:30616"/>
        <dbReference type="ChEBI" id="CHEBI:33019"/>
        <dbReference type="ChEBI" id="CHEBI:58095"/>
        <dbReference type="ChEBI" id="CHEBI:78442"/>
        <dbReference type="ChEBI" id="CHEBI:78531"/>
        <dbReference type="ChEBI" id="CHEBI:456215"/>
        <dbReference type="EC" id="6.1.1.20"/>
    </reaction>
</comment>
<comment type="similarity">
    <text evidence="1 12">Belongs to the phenylalanyl-tRNA synthetase beta subunit family. Type 1 subfamily.</text>
</comment>
<dbReference type="SUPFAM" id="SSF56037">
    <property type="entry name" value="PheT/TilS domain"/>
    <property type="match status" value="1"/>
</dbReference>
<keyword evidence="8 12" id="KW-0460">Magnesium</keyword>
<keyword evidence="7 12" id="KW-0067">ATP-binding</keyword>
<gene>
    <name evidence="12 15" type="primary">pheT</name>
    <name evidence="15" type="ORF">QJ522_01260</name>
</gene>
<dbReference type="PANTHER" id="PTHR10947">
    <property type="entry name" value="PHENYLALANYL-TRNA SYNTHETASE BETA CHAIN AND LEUCINE-RICH REPEAT-CONTAINING PROTEIN 47"/>
    <property type="match status" value="1"/>
</dbReference>
<evidence type="ECO:0000256" key="5">
    <source>
        <dbReference type="ARBA" id="ARBA00022723"/>
    </source>
</evidence>
<keyword evidence="6 12" id="KW-0547">Nucleotide-binding</keyword>
<keyword evidence="3 12" id="KW-0963">Cytoplasm</keyword>
<evidence type="ECO:0000259" key="13">
    <source>
        <dbReference type="PROSITE" id="PS51447"/>
    </source>
</evidence>
<evidence type="ECO:0000256" key="8">
    <source>
        <dbReference type="ARBA" id="ARBA00022842"/>
    </source>
</evidence>
<evidence type="ECO:0000256" key="10">
    <source>
        <dbReference type="ARBA" id="ARBA00023146"/>
    </source>
</evidence>
<evidence type="ECO:0000256" key="3">
    <source>
        <dbReference type="ARBA" id="ARBA00022490"/>
    </source>
</evidence>
<dbReference type="PROSITE" id="PS51447">
    <property type="entry name" value="FDX_ACB"/>
    <property type="match status" value="1"/>
</dbReference>
<dbReference type="FunFam" id="3.50.40.10:FF:000001">
    <property type="entry name" value="Phenylalanine--tRNA ligase beta subunit"/>
    <property type="match status" value="1"/>
</dbReference>
<dbReference type="SMART" id="SM00874">
    <property type="entry name" value="B5"/>
    <property type="match status" value="1"/>
</dbReference>
<evidence type="ECO:0000313" key="16">
    <source>
        <dbReference type="Proteomes" id="UP001431776"/>
    </source>
</evidence>
<dbReference type="InterPro" id="IPR005121">
    <property type="entry name" value="Fdx_antiC-bd"/>
</dbReference>
<dbReference type="InterPro" id="IPR005146">
    <property type="entry name" value="B3/B4_tRNA-bd"/>
</dbReference>
<proteinExistence type="inferred from homology"/>
<evidence type="ECO:0000256" key="1">
    <source>
        <dbReference type="ARBA" id="ARBA00008653"/>
    </source>
</evidence>
<dbReference type="InterPro" id="IPR005147">
    <property type="entry name" value="tRNA_synthase_B5-dom"/>
</dbReference>
<dbReference type="RefSeq" id="WP_349243065.1">
    <property type="nucleotide sequence ID" value="NZ_JASCXX010000001.1"/>
</dbReference>
<dbReference type="EMBL" id="JASCXX010000001">
    <property type="protein sequence ID" value="MDI6447655.1"/>
    <property type="molecule type" value="Genomic_DNA"/>
</dbReference>